<protein>
    <recommendedName>
        <fullName evidence="3">P-type conjugative transfer protein TrbJ</fullName>
    </recommendedName>
</protein>
<keyword evidence="2" id="KW-1185">Reference proteome</keyword>
<evidence type="ECO:0000313" key="1">
    <source>
        <dbReference type="EMBL" id="MFL9883157.1"/>
    </source>
</evidence>
<dbReference type="RefSeq" id="WP_408326409.1">
    <property type="nucleotide sequence ID" value="NZ_JAQQFH010000002.1"/>
</dbReference>
<evidence type="ECO:0000313" key="2">
    <source>
        <dbReference type="Proteomes" id="UP001629249"/>
    </source>
</evidence>
<dbReference type="EMBL" id="JAQQFN010000005">
    <property type="protein sequence ID" value="MFL9883157.1"/>
    <property type="molecule type" value="Genomic_DNA"/>
</dbReference>
<sequence>MKTLLFISKPARRSVLQSAPRRFRLALSCGIATCLVATGTRAQVLTLDNTSNATSLAGFAKQLAQTVQQYQVEFQTLQNMMVTAQSLGTNPSIFSSTLPMIPDASELISAKCPGAAGVSAVTDIMNTITTSLAPGQSIVTAQQQICAQIVQLQVKEYNATATVYNKMPQYGSALQQLNQLANGFNSLGGSSSVQTEAQNYTSQLSTDVSEWQAELKSDDAMIQSLQNQQSILARVALHGSNTILGNVVQAGALEAAFSVK</sequence>
<organism evidence="1 2">
    <name type="scientific">Paraburkholderia agricolaris</name>
    <dbReference type="NCBI Taxonomy" id="2152888"/>
    <lineage>
        <taxon>Bacteria</taxon>
        <taxon>Pseudomonadati</taxon>
        <taxon>Pseudomonadota</taxon>
        <taxon>Betaproteobacteria</taxon>
        <taxon>Burkholderiales</taxon>
        <taxon>Burkholderiaceae</taxon>
        <taxon>Paraburkholderia</taxon>
    </lineage>
</organism>
<name>A0ABW8ZJU0_9BURK</name>
<accession>A0ABW8ZJU0</accession>
<reference evidence="1 2" key="1">
    <citation type="journal article" date="2024" name="Chem. Sci.">
        <title>Discovery of megapolipeptins by genome mining of a Burkholderiales bacteria collection.</title>
        <authorList>
            <person name="Paulo B.S."/>
            <person name="Recchia M.J.J."/>
            <person name="Lee S."/>
            <person name="Fergusson C.H."/>
            <person name="Romanowski S.B."/>
            <person name="Hernandez A."/>
            <person name="Krull N."/>
            <person name="Liu D.Y."/>
            <person name="Cavanagh H."/>
            <person name="Bos A."/>
            <person name="Gray C.A."/>
            <person name="Murphy B.T."/>
            <person name="Linington R.G."/>
            <person name="Eustaquio A.S."/>
        </authorList>
    </citation>
    <scope>NUCLEOTIDE SEQUENCE [LARGE SCALE GENOMIC DNA]</scope>
    <source>
        <strain evidence="1 2">RL16-012-BIC-B</strain>
    </source>
</reference>
<evidence type="ECO:0008006" key="3">
    <source>
        <dbReference type="Google" id="ProtNLM"/>
    </source>
</evidence>
<comment type="caution">
    <text evidence="1">The sequence shown here is derived from an EMBL/GenBank/DDBJ whole genome shotgun (WGS) entry which is preliminary data.</text>
</comment>
<gene>
    <name evidence="1" type="ORF">PQR66_08985</name>
</gene>
<dbReference type="Proteomes" id="UP001629249">
    <property type="component" value="Unassembled WGS sequence"/>
</dbReference>
<proteinExistence type="predicted"/>